<feature type="non-terminal residue" evidence="6">
    <location>
        <position position="528"/>
    </location>
</feature>
<protein>
    <recommendedName>
        <fullName evidence="2">NADH:ubiquinone reductase (H(+)-translocating)</fullName>
        <ecNumber evidence="2">7.1.1.2</ecNumber>
    </recommendedName>
</protein>
<organism evidence="6 7">
    <name type="scientific">Diploptera punctata</name>
    <name type="common">Pacific beetle cockroach</name>
    <dbReference type="NCBI Taxonomy" id="6984"/>
    <lineage>
        <taxon>Eukaryota</taxon>
        <taxon>Metazoa</taxon>
        <taxon>Ecdysozoa</taxon>
        <taxon>Arthropoda</taxon>
        <taxon>Hexapoda</taxon>
        <taxon>Insecta</taxon>
        <taxon>Pterygota</taxon>
        <taxon>Neoptera</taxon>
        <taxon>Polyneoptera</taxon>
        <taxon>Dictyoptera</taxon>
        <taxon>Blattodea</taxon>
        <taxon>Blaberoidea</taxon>
        <taxon>Blaberidae</taxon>
        <taxon>Diplopterinae</taxon>
        <taxon>Diploptera</taxon>
    </lineage>
</organism>
<evidence type="ECO:0000256" key="3">
    <source>
        <dbReference type="ARBA" id="ARBA00049551"/>
    </source>
</evidence>
<evidence type="ECO:0000256" key="4">
    <source>
        <dbReference type="SAM" id="Phobius"/>
    </source>
</evidence>
<gene>
    <name evidence="6" type="ORF">L9F63_025907</name>
</gene>
<evidence type="ECO:0000313" key="6">
    <source>
        <dbReference type="EMBL" id="KAJ9575143.1"/>
    </source>
</evidence>
<feature type="transmembrane region" description="Helical" evidence="4">
    <location>
        <begin position="17"/>
        <end position="39"/>
    </location>
</feature>
<feature type="transmembrane region" description="Helical" evidence="4">
    <location>
        <begin position="124"/>
        <end position="145"/>
    </location>
</feature>
<comment type="catalytic activity">
    <reaction evidence="3">
        <text>a ubiquinone + NADH + 5 H(+)(in) = a ubiquinol + NAD(+) + 4 H(+)(out)</text>
        <dbReference type="Rhea" id="RHEA:29091"/>
        <dbReference type="Rhea" id="RHEA-COMP:9565"/>
        <dbReference type="Rhea" id="RHEA-COMP:9566"/>
        <dbReference type="ChEBI" id="CHEBI:15378"/>
        <dbReference type="ChEBI" id="CHEBI:16389"/>
        <dbReference type="ChEBI" id="CHEBI:17976"/>
        <dbReference type="ChEBI" id="CHEBI:57540"/>
        <dbReference type="ChEBI" id="CHEBI:57945"/>
        <dbReference type="EC" id="7.1.1.2"/>
    </reaction>
</comment>
<dbReference type="InterPro" id="IPR001750">
    <property type="entry name" value="ND/Mrp_TM"/>
</dbReference>
<dbReference type="GO" id="GO:0008137">
    <property type="term" value="F:NADH dehydrogenase (ubiquinone) activity"/>
    <property type="evidence" value="ECO:0007669"/>
    <property type="project" value="UniProtKB-EC"/>
</dbReference>
<reference evidence="6" key="2">
    <citation type="submission" date="2023-05" db="EMBL/GenBank/DDBJ databases">
        <authorList>
            <person name="Fouks B."/>
        </authorList>
    </citation>
    <scope>NUCLEOTIDE SEQUENCE</scope>
    <source>
        <strain evidence="6">Stay&amp;Tobe</strain>
        <tissue evidence="6">Testes</tissue>
    </source>
</reference>
<keyword evidence="7" id="KW-1185">Reference proteome</keyword>
<name>A0AAD8E2S1_DIPPU</name>
<proteinExistence type="predicted"/>
<comment type="function">
    <text evidence="1">Core subunit of the mitochondrial membrane respiratory chain NADH dehydrogenase (Complex I) that is believed to belong to the minimal assembly required for catalysis. Complex I functions in the transfer of electrons from NADH to the respiratory chain. The immediate electron acceptor for the enzyme is believed to be ubiquinone.</text>
</comment>
<keyword evidence="4" id="KW-0472">Membrane</keyword>
<feature type="transmembrane region" description="Helical" evidence="4">
    <location>
        <begin position="509"/>
        <end position="527"/>
    </location>
</feature>
<evidence type="ECO:0000256" key="1">
    <source>
        <dbReference type="ARBA" id="ARBA00003257"/>
    </source>
</evidence>
<feature type="transmembrane region" description="Helical" evidence="4">
    <location>
        <begin position="430"/>
        <end position="451"/>
    </location>
</feature>
<comment type="caution">
    <text evidence="6">The sequence shown here is derived from an EMBL/GenBank/DDBJ whole genome shotgun (WGS) entry which is preliminary data.</text>
</comment>
<evidence type="ECO:0000313" key="7">
    <source>
        <dbReference type="Proteomes" id="UP001233999"/>
    </source>
</evidence>
<evidence type="ECO:0000259" key="5">
    <source>
        <dbReference type="Pfam" id="PF00361"/>
    </source>
</evidence>
<accession>A0AAD8E2S1</accession>
<feature type="transmembrane region" description="Helical" evidence="4">
    <location>
        <begin position="165"/>
        <end position="186"/>
    </location>
</feature>
<reference evidence="6" key="1">
    <citation type="journal article" date="2023" name="IScience">
        <title>Live-bearing cockroach genome reveals convergent evolutionary mechanisms linked to viviparity in insects and beyond.</title>
        <authorList>
            <person name="Fouks B."/>
            <person name="Harrison M.C."/>
            <person name="Mikhailova A.A."/>
            <person name="Marchal E."/>
            <person name="English S."/>
            <person name="Carruthers M."/>
            <person name="Jennings E.C."/>
            <person name="Chiamaka E.L."/>
            <person name="Frigard R.A."/>
            <person name="Pippel M."/>
            <person name="Attardo G.M."/>
            <person name="Benoit J.B."/>
            <person name="Bornberg-Bauer E."/>
            <person name="Tobe S.S."/>
        </authorList>
    </citation>
    <scope>NUCLEOTIDE SEQUENCE</scope>
    <source>
        <strain evidence="6">Stay&amp;Tobe</strain>
    </source>
</reference>
<dbReference type="EMBL" id="JASPKZ010010224">
    <property type="protein sequence ID" value="KAJ9575143.1"/>
    <property type="molecule type" value="Genomic_DNA"/>
</dbReference>
<dbReference type="Proteomes" id="UP001233999">
    <property type="component" value="Unassembled WGS sequence"/>
</dbReference>
<sequence>VVVYEFWQLLTLRWGELAFEFNFLTLLQMMMVLLAFNIIHHKYYTHLLMEYFRILIIIKKSLYSNIILLTYSSLGPSYVFKLTFFLNWDFVKKDQLEMGIVFSFLLKIFNFINRLSTFAEDLQLYYRLSTFDFRLSTFVITFFVFENVLIQVRRHGAVCDAHVEAPVRGSIILAGILLKLGGYGLLRTFDILKALFKNPIVNYFATRLLCGLGVPLVQIGFIRVRHVVSHSSVCWRCSDARLASSYADSYPNMRDFAGHILAMFGSTYTCEQLFSKLNPVLYALFKRYTGKTSCFSHYISLKYIVISKSSVVHYKLSALGSQTLLGNCRLQYIDRLRTCKSPADKLEAQMKSSYTLPSVNYMMQATLNYIPFFLNSCSSYLTLSTQRCNMFTRYCSIGSFIVLPFGKMLSTLYNLYNLTFTKDAFYTFKYFFYETIFARFTMFLLHVLIFLRQTLRIQVLSEIKCFSRLQMFIFTVKTFRSRTRTLYSHIQCKIIFNAILCMMGDLRTFLQILYLCLLLEIIITSLVT</sequence>
<feature type="domain" description="NADH:quinone oxidoreductase/Mrp antiporter transmembrane" evidence="5">
    <location>
        <begin position="158"/>
        <end position="204"/>
    </location>
</feature>
<keyword evidence="4" id="KW-0812">Transmembrane</keyword>
<keyword evidence="4" id="KW-1133">Transmembrane helix</keyword>
<feature type="non-terminal residue" evidence="6">
    <location>
        <position position="1"/>
    </location>
</feature>
<feature type="transmembrane region" description="Helical" evidence="4">
    <location>
        <begin position="95"/>
        <end position="112"/>
    </location>
</feature>
<evidence type="ECO:0000256" key="2">
    <source>
        <dbReference type="ARBA" id="ARBA00012944"/>
    </source>
</evidence>
<dbReference type="AlphaFoldDB" id="A0AAD8E2S1"/>
<feature type="transmembrane region" description="Helical" evidence="4">
    <location>
        <begin position="51"/>
        <end position="75"/>
    </location>
</feature>
<feature type="transmembrane region" description="Helical" evidence="4">
    <location>
        <begin position="391"/>
        <end position="410"/>
    </location>
</feature>
<dbReference type="Pfam" id="PF00361">
    <property type="entry name" value="Proton_antipo_M"/>
    <property type="match status" value="1"/>
</dbReference>
<dbReference type="EC" id="7.1.1.2" evidence="2"/>